<dbReference type="AlphaFoldDB" id="A0A556U7L2"/>
<comment type="catalytic activity">
    <reaction evidence="9">
        <text>Zn(2+)(in) + 2 H(+)(out) = Zn(2+)(out) + 2 H(+)(in)</text>
        <dbReference type="Rhea" id="RHEA:72627"/>
        <dbReference type="ChEBI" id="CHEBI:15378"/>
        <dbReference type="ChEBI" id="CHEBI:29105"/>
    </reaction>
</comment>
<organism evidence="14 15">
    <name type="scientific">Bagarius yarrelli</name>
    <name type="common">Goonch</name>
    <name type="synonym">Bagrus yarrelli</name>
    <dbReference type="NCBI Taxonomy" id="175774"/>
    <lineage>
        <taxon>Eukaryota</taxon>
        <taxon>Metazoa</taxon>
        <taxon>Chordata</taxon>
        <taxon>Craniata</taxon>
        <taxon>Vertebrata</taxon>
        <taxon>Euteleostomi</taxon>
        <taxon>Actinopterygii</taxon>
        <taxon>Neopterygii</taxon>
        <taxon>Teleostei</taxon>
        <taxon>Ostariophysi</taxon>
        <taxon>Siluriformes</taxon>
        <taxon>Sisoridae</taxon>
        <taxon>Sisorinae</taxon>
        <taxon>Bagarius</taxon>
    </lineage>
</organism>
<dbReference type="GO" id="GO:0016020">
    <property type="term" value="C:membrane"/>
    <property type="evidence" value="ECO:0007669"/>
    <property type="project" value="UniProtKB-SubCell"/>
</dbReference>
<feature type="transmembrane region" description="Helical" evidence="11">
    <location>
        <begin position="203"/>
        <end position="224"/>
    </location>
</feature>
<reference evidence="14 15" key="1">
    <citation type="journal article" date="2019" name="Genome Biol. Evol.">
        <title>Whole-Genome Sequencing of the Giant Devil Catfish, Bagarius yarrelli.</title>
        <authorList>
            <person name="Jiang W."/>
            <person name="Lv Y."/>
            <person name="Cheng L."/>
            <person name="Yang K."/>
            <person name="Chao B."/>
            <person name="Wang X."/>
            <person name="Li Y."/>
            <person name="Pan X."/>
            <person name="You X."/>
            <person name="Zhang Y."/>
            <person name="Yang J."/>
            <person name="Li J."/>
            <person name="Zhang X."/>
            <person name="Liu S."/>
            <person name="Sun C."/>
            <person name="Yang J."/>
            <person name="Shi Q."/>
        </authorList>
    </citation>
    <scope>NUCLEOTIDE SEQUENCE [LARGE SCALE GENOMIC DNA]</scope>
    <source>
        <strain evidence="14">JWS20170419001</strain>
        <tissue evidence="14">Muscle</tissue>
    </source>
</reference>
<feature type="transmembrane region" description="Helical" evidence="11">
    <location>
        <begin position="270"/>
        <end position="294"/>
    </location>
</feature>
<dbReference type="InterPro" id="IPR002524">
    <property type="entry name" value="Cation_efflux"/>
</dbReference>
<evidence type="ECO:0000313" key="14">
    <source>
        <dbReference type="EMBL" id="TSN67101.1"/>
    </source>
</evidence>
<evidence type="ECO:0000256" key="4">
    <source>
        <dbReference type="ARBA" id="ARBA00022449"/>
    </source>
</evidence>
<evidence type="ECO:0000256" key="8">
    <source>
        <dbReference type="ARBA" id="ARBA00023136"/>
    </source>
</evidence>
<dbReference type="InterPro" id="IPR036837">
    <property type="entry name" value="Cation_efflux_CTD_sf"/>
</dbReference>
<dbReference type="SUPFAM" id="SSF161111">
    <property type="entry name" value="Cation efflux protein transmembrane domain-like"/>
    <property type="match status" value="1"/>
</dbReference>
<dbReference type="GO" id="GO:0019855">
    <property type="term" value="F:calcium channel inhibitor activity"/>
    <property type="evidence" value="ECO:0007669"/>
    <property type="project" value="TreeGrafter"/>
</dbReference>
<evidence type="ECO:0000256" key="9">
    <source>
        <dbReference type="ARBA" id="ARBA00048349"/>
    </source>
</evidence>
<feature type="compositionally biased region" description="Basic and acidic residues" evidence="10">
    <location>
        <begin position="142"/>
        <end position="167"/>
    </location>
</feature>
<dbReference type="Pfam" id="PF16916">
    <property type="entry name" value="ZT_dimer"/>
    <property type="match status" value="1"/>
</dbReference>
<feature type="domain" description="Cation efflux protein cytoplasmic" evidence="13">
    <location>
        <begin position="306"/>
        <end position="356"/>
    </location>
</feature>
<evidence type="ECO:0000256" key="10">
    <source>
        <dbReference type="SAM" id="MobiDB-lite"/>
    </source>
</evidence>
<dbReference type="GO" id="GO:0010312">
    <property type="term" value="P:detoxification of zinc ion"/>
    <property type="evidence" value="ECO:0007669"/>
    <property type="project" value="TreeGrafter"/>
</dbReference>
<keyword evidence="5 11" id="KW-0812">Transmembrane</keyword>
<evidence type="ECO:0000259" key="13">
    <source>
        <dbReference type="Pfam" id="PF16916"/>
    </source>
</evidence>
<dbReference type="PANTHER" id="PTHR45820:SF1">
    <property type="entry name" value="PROTON-COUPLED ZINC ANTIPORTER SLC30A1"/>
    <property type="match status" value="1"/>
</dbReference>
<gene>
    <name evidence="14" type="ORF">Baya_8917</name>
</gene>
<evidence type="ECO:0000259" key="12">
    <source>
        <dbReference type="Pfam" id="PF01545"/>
    </source>
</evidence>
<feature type="transmembrane region" description="Helical" evidence="11">
    <location>
        <begin position="71"/>
        <end position="94"/>
    </location>
</feature>
<evidence type="ECO:0000256" key="1">
    <source>
        <dbReference type="ARBA" id="ARBA00004141"/>
    </source>
</evidence>
<comment type="caution">
    <text evidence="14">The sequence shown here is derived from an EMBL/GenBank/DDBJ whole genome shotgun (WGS) entry which is preliminary data.</text>
</comment>
<accession>A0A556U7L2</accession>
<evidence type="ECO:0000256" key="7">
    <source>
        <dbReference type="ARBA" id="ARBA00022989"/>
    </source>
</evidence>
<comment type="similarity">
    <text evidence="2">Belongs to the cation diffusion facilitator (CDF) transporter (TC 2.A.4) family. SLC30A subfamily.</text>
</comment>
<feature type="region of interest" description="Disordered" evidence="10">
    <location>
        <begin position="139"/>
        <end position="167"/>
    </location>
</feature>
<keyword evidence="8 11" id="KW-0472">Membrane</keyword>
<keyword evidence="15" id="KW-1185">Reference proteome</keyword>
<name>A0A556U7L2_BAGYA</name>
<keyword evidence="4" id="KW-0050">Antiport</keyword>
<dbReference type="GO" id="GO:0005783">
    <property type="term" value="C:endoplasmic reticulum"/>
    <property type="evidence" value="ECO:0007669"/>
    <property type="project" value="TreeGrafter"/>
</dbReference>
<feature type="transmembrane region" description="Helical" evidence="11">
    <location>
        <begin position="114"/>
        <end position="135"/>
    </location>
</feature>
<dbReference type="OrthoDB" id="29444at2759"/>
<feature type="domain" description="Cation efflux protein transmembrane" evidence="12">
    <location>
        <begin position="11"/>
        <end position="227"/>
    </location>
</feature>
<keyword evidence="3" id="KW-0813">Transport</keyword>
<dbReference type="GO" id="GO:0015297">
    <property type="term" value="F:antiporter activity"/>
    <property type="evidence" value="ECO:0007669"/>
    <property type="project" value="UniProtKB-KW"/>
</dbReference>
<dbReference type="GO" id="GO:0006882">
    <property type="term" value="P:intracellular zinc ion homeostasis"/>
    <property type="evidence" value="ECO:0007669"/>
    <property type="project" value="TreeGrafter"/>
</dbReference>
<feature type="transmembrane region" description="Helical" evidence="11">
    <location>
        <begin position="12"/>
        <end position="35"/>
    </location>
</feature>
<feature type="transmembrane region" description="Helical" evidence="11">
    <location>
        <begin position="41"/>
        <end position="59"/>
    </location>
</feature>
<evidence type="ECO:0000256" key="6">
    <source>
        <dbReference type="ARBA" id="ARBA00022833"/>
    </source>
</evidence>
<dbReference type="GO" id="GO:0005385">
    <property type="term" value="F:zinc ion transmembrane transporter activity"/>
    <property type="evidence" value="ECO:0007669"/>
    <property type="project" value="TreeGrafter"/>
</dbReference>
<dbReference type="NCBIfam" id="TIGR01297">
    <property type="entry name" value="CDF"/>
    <property type="match status" value="1"/>
</dbReference>
<keyword evidence="7 11" id="KW-1133">Transmembrane helix</keyword>
<dbReference type="SUPFAM" id="SSF160240">
    <property type="entry name" value="Cation efflux protein cytoplasmic domain-like"/>
    <property type="match status" value="1"/>
</dbReference>
<dbReference type="InterPro" id="IPR027469">
    <property type="entry name" value="Cation_efflux_TMD_sf"/>
</dbReference>
<dbReference type="Proteomes" id="UP000319801">
    <property type="component" value="Unassembled WGS sequence"/>
</dbReference>
<proteinExistence type="inferred from homology"/>
<dbReference type="Gene3D" id="1.20.1510.10">
    <property type="entry name" value="Cation efflux protein transmembrane domain"/>
    <property type="match status" value="1"/>
</dbReference>
<dbReference type="Pfam" id="PF01545">
    <property type="entry name" value="Cation_efflux"/>
    <property type="match status" value="1"/>
</dbReference>
<dbReference type="EMBL" id="VCAZ01000059">
    <property type="protein sequence ID" value="TSN67101.1"/>
    <property type="molecule type" value="Genomic_DNA"/>
</dbReference>
<evidence type="ECO:0000256" key="11">
    <source>
        <dbReference type="SAM" id="Phobius"/>
    </source>
</evidence>
<dbReference type="GO" id="GO:0005794">
    <property type="term" value="C:Golgi apparatus"/>
    <property type="evidence" value="ECO:0007669"/>
    <property type="project" value="TreeGrafter"/>
</dbReference>
<dbReference type="InterPro" id="IPR058533">
    <property type="entry name" value="Cation_efflux_TM"/>
</dbReference>
<evidence type="ECO:0000256" key="5">
    <source>
        <dbReference type="ARBA" id="ARBA00022692"/>
    </source>
</evidence>
<evidence type="ECO:0000256" key="3">
    <source>
        <dbReference type="ARBA" id="ARBA00022448"/>
    </source>
</evidence>
<evidence type="ECO:0000313" key="15">
    <source>
        <dbReference type="Proteomes" id="UP000319801"/>
    </source>
</evidence>
<protein>
    <submittedName>
        <fullName evidence="14">Zinc transporter 1</fullName>
    </submittedName>
</protein>
<sequence>MSSKQVRLLGMFFLTTSFFVVEVVVSRITGSLAMLSDSFHMLSDVIALLVGLVAVRLAARTASTNSNTFGWIRAEVIGALVNAVFLTALCFTILLEAIERYMEPQQIEKLHVVLWVGVAGLIVNVLGLLLFCGYAKQGHSHSTSDRSSEKSHTSARDTGRDDHVDPDKADIVSKHSLKISSNGKISPKKAKHNSSSQLNMHGVFLHVLGDAFGSIIVVINALIFKYVWKSCDNQEQCINPCSNSPDQRPVNTDLIHSNSTSAVSVAGPCWVLYMDPTLCIIMVVILLCTTFPLLKESTLILLQSVPKQIDIQKLHKKLRSLNGVLAVHELHIWQLAGSRIIATAHVKCQDPISYMDTAKCIKTFFHEQGIHATTIQPEFSNYEKPVVSECELPCDSQCNLMLCCDTNQKPQSELVLMCTDDISNQTTPQESTSSLDIQQNLVVWESTI</sequence>
<evidence type="ECO:0000256" key="2">
    <source>
        <dbReference type="ARBA" id="ARBA00008873"/>
    </source>
</evidence>
<comment type="subcellular location">
    <subcellularLocation>
        <location evidence="1">Membrane</location>
        <topology evidence="1">Multi-pass membrane protein</topology>
    </subcellularLocation>
</comment>
<dbReference type="PANTHER" id="PTHR45820">
    <property type="entry name" value="FI23527P1"/>
    <property type="match status" value="1"/>
</dbReference>
<dbReference type="InterPro" id="IPR027470">
    <property type="entry name" value="Cation_efflux_CTD"/>
</dbReference>
<keyword evidence="6" id="KW-0862">Zinc</keyword>